<evidence type="ECO:0000313" key="6">
    <source>
        <dbReference type="EMBL" id="KAL1553285.1"/>
    </source>
</evidence>
<reference evidence="6 7" key="1">
    <citation type="submission" date="2024-06" db="EMBL/GenBank/DDBJ databases">
        <title>A chromosome level genome sequence of Diviner's sage (Salvia divinorum).</title>
        <authorList>
            <person name="Ford S.A."/>
            <person name="Ro D.-K."/>
            <person name="Ness R.W."/>
            <person name="Phillips M.A."/>
        </authorList>
    </citation>
    <scope>NUCLEOTIDE SEQUENCE [LARGE SCALE GENOMIC DNA]</scope>
    <source>
        <strain evidence="6">SAF-2024a</strain>
        <tissue evidence="6">Leaf</tissue>
    </source>
</reference>
<comment type="function">
    <text evidence="3">Component of the exocyst complex.</text>
</comment>
<evidence type="ECO:0000256" key="1">
    <source>
        <dbReference type="ARBA" id="ARBA00006756"/>
    </source>
</evidence>
<evidence type="ECO:0000259" key="5">
    <source>
        <dbReference type="Pfam" id="PF03081"/>
    </source>
</evidence>
<dbReference type="PANTHER" id="PTHR12542">
    <property type="entry name" value="EXOCYST COMPLEX PROTEIN EXO70"/>
    <property type="match status" value="1"/>
</dbReference>
<dbReference type="PANTHER" id="PTHR12542:SF127">
    <property type="entry name" value="EXOCYST COMPLEX COMPONENT EXO70C1"/>
    <property type="match status" value="1"/>
</dbReference>
<dbReference type="InterPro" id="IPR046364">
    <property type="entry name" value="Exo70_C"/>
</dbReference>
<sequence length="676" mass="76006">MDPEKDKPESLDDAKPEKNDAAGDEAKAEEAENNNAETKATDEETPAETEKEEGAETDIEVESEAKEVGGDEDPAPTPSALNIDKLSQEVDNYLSTLSALKQDGDESSIPQDVPNFVKQFSLMVEARIADYDSGKTAVKWSSLSEEESASFLEAITRLSSLSTALLAFSAHRNFARSINRIGAVLERAISYVEEEFKDLLDEYRFQDPNPNVTNADESAKPEEDESEENAPPPPEDPPKEDNHFPGYEDEVLSNLIRLSKMMIAIDYETECCEAYTVARRTALEESLHKLGFEKHSIDDVQKMQWEPLEREIASWISIFKQCTTLLGSERNLARAVFPDRPTTSDRVLCDLAQGLSATLLNFAVAVALTKSASEKLFKFLDTYEALRDVLPTLDGLFPEQESWLQELRAEGGFIKVRLGEAIVSIFLELETSIRTDAGKTPVPGGAIHPLTRYIMNYLNYACEYKESIAHIFKEHHRNDGAESSGSGSGSPFHGQVTKMMELLDENMEAKSKLYKDHALGAIFLMNNGRYVLQKVRGSNEISSLTGDAWCRKKSTDLRQYHKVYQRETWGKLLSYLHPDGLTAHGKVVKPVLKERFKNFNAMFDEIKRTQTNWVVCDEQLQSELRVSISNMVVPAYRSFLGRYGQVFTPGRQTEKYVKYQGEEVENSIDELFDGKK</sequence>
<keyword evidence="2 3" id="KW-0813">Transport</keyword>
<name>A0ABD1HA21_SALDI</name>
<dbReference type="Pfam" id="PF03081">
    <property type="entry name" value="Exo70_C"/>
    <property type="match status" value="1"/>
</dbReference>
<keyword evidence="3" id="KW-0653">Protein transport</keyword>
<dbReference type="AlphaFoldDB" id="A0ABD1HA21"/>
<comment type="similarity">
    <text evidence="1 3">Belongs to the EXO70 family.</text>
</comment>
<dbReference type="InterPro" id="IPR004140">
    <property type="entry name" value="Exo70"/>
</dbReference>
<feature type="region of interest" description="Disordered" evidence="4">
    <location>
        <begin position="207"/>
        <end position="246"/>
    </location>
</feature>
<comment type="caution">
    <text evidence="6">The sequence shown here is derived from an EMBL/GenBank/DDBJ whole genome shotgun (WGS) entry which is preliminary data.</text>
</comment>
<gene>
    <name evidence="6" type="ORF">AAHA92_13980</name>
</gene>
<proteinExistence type="inferred from homology"/>
<dbReference type="InterPro" id="IPR016159">
    <property type="entry name" value="Cullin_repeat-like_dom_sf"/>
</dbReference>
<dbReference type="SUPFAM" id="SSF74788">
    <property type="entry name" value="Cullin repeat-like"/>
    <property type="match status" value="1"/>
</dbReference>
<dbReference type="Gene3D" id="1.20.1280.170">
    <property type="entry name" value="Exocyst complex component Exo70"/>
    <property type="match status" value="1"/>
</dbReference>
<feature type="compositionally biased region" description="Basic and acidic residues" evidence="4">
    <location>
        <begin position="1"/>
        <end position="30"/>
    </location>
</feature>
<feature type="domain" description="Exocyst complex subunit Exo70 C-terminal" evidence="5">
    <location>
        <begin position="314"/>
        <end position="670"/>
    </location>
</feature>
<feature type="region of interest" description="Disordered" evidence="4">
    <location>
        <begin position="1"/>
        <end position="82"/>
    </location>
</feature>
<dbReference type="GO" id="GO:0006887">
    <property type="term" value="P:exocytosis"/>
    <property type="evidence" value="ECO:0007669"/>
    <property type="project" value="UniProtKB-KW"/>
</dbReference>
<dbReference type="EMBL" id="JBEAFC010000006">
    <property type="protein sequence ID" value="KAL1553285.1"/>
    <property type="molecule type" value="Genomic_DNA"/>
</dbReference>
<evidence type="ECO:0000313" key="7">
    <source>
        <dbReference type="Proteomes" id="UP001567538"/>
    </source>
</evidence>
<dbReference type="Pfam" id="PF20669">
    <property type="entry name" value="Exo70_N"/>
    <property type="match status" value="1"/>
</dbReference>
<dbReference type="Proteomes" id="UP001567538">
    <property type="component" value="Unassembled WGS sequence"/>
</dbReference>
<evidence type="ECO:0000256" key="4">
    <source>
        <dbReference type="SAM" id="MobiDB-lite"/>
    </source>
</evidence>
<evidence type="ECO:0000256" key="3">
    <source>
        <dbReference type="RuleBase" id="RU365026"/>
    </source>
</evidence>
<keyword evidence="7" id="KW-1185">Reference proteome</keyword>
<dbReference type="GO" id="GO:0015031">
    <property type="term" value="P:protein transport"/>
    <property type="evidence" value="ECO:0007669"/>
    <property type="project" value="UniProtKB-KW"/>
</dbReference>
<protein>
    <recommendedName>
        <fullName evidence="3">Exocyst subunit Exo70 family protein</fullName>
    </recommendedName>
</protein>
<evidence type="ECO:0000256" key="2">
    <source>
        <dbReference type="ARBA" id="ARBA00022448"/>
    </source>
</evidence>
<keyword evidence="3" id="KW-0268">Exocytosis</keyword>
<accession>A0ABD1HA21</accession>
<organism evidence="6 7">
    <name type="scientific">Salvia divinorum</name>
    <name type="common">Maria pastora</name>
    <name type="synonym">Diviner's sage</name>
    <dbReference type="NCBI Taxonomy" id="28513"/>
    <lineage>
        <taxon>Eukaryota</taxon>
        <taxon>Viridiplantae</taxon>
        <taxon>Streptophyta</taxon>
        <taxon>Embryophyta</taxon>
        <taxon>Tracheophyta</taxon>
        <taxon>Spermatophyta</taxon>
        <taxon>Magnoliopsida</taxon>
        <taxon>eudicotyledons</taxon>
        <taxon>Gunneridae</taxon>
        <taxon>Pentapetalae</taxon>
        <taxon>asterids</taxon>
        <taxon>lamiids</taxon>
        <taxon>Lamiales</taxon>
        <taxon>Lamiaceae</taxon>
        <taxon>Nepetoideae</taxon>
        <taxon>Mentheae</taxon>
        <taxon>Salviinae</taxon>
        <taxon>Salvia</taxon>
        <taxon>Salvia subgen. Calosphace</taxon>
    </lineage>
</organism>